<keyword evidence="4 7" id="KW-1133">Transmembrane helix</keyword>
<comment type="subcellular location">
    <subcellularLocation>
        <location evidence="1">Cell membrane</location>
        <topology evidence="1">Multi-pass membrane protein</topology>
    </subcellularLocation>
</comment>
<dbReference type="PANTHER" id="PTHR36115:SF6">
    <property type="entry name" value="PROLINE-RICH ANTIGEN HOMOLOG"/>
    <property type="match status" value="1"/>
</dbReference>
<feature type="compositionally biased region" description="Polar residues" evidence="6">
    <location>
        <begin position="1"/>
        <end position="20"/>
    </location>
</feature>
<feature type="transmembrane region" description="Helical" evidence="7">
    <location>
        <begin position="138"/>
        <end position="161"/>
    </location>
</feature>
<feature type="region of interest" description="Disordered" evidence="6">
    <location>
        <begin position="1"/>
        <end position="25"/>
    </location>
</feature>
<name>A0A3G2JGN2_9ACTN</name>
<dbReference type="GO" id="GO:0005886">
    <property type="term" value="C:plasma membrane"/>
    <property type="evidence" value="ECO:0007669"/>
    <property type="project" value="UniProtKB-SubCell"/>
</dbReference>
<evidence type="ECO:0000256" key="7">
    <source>
        <dbReference type="SAM" id="Phobius"/>
    </source>
</evidence>
<feature type="domain" description="RDD" evidence="8">
    <location>
        <begin position="79"/>
        <end position="173"/>
    </location>
</feature>
<accession>A0A3G2JGN2</accession>
<organism evidence="9 10">
    <name type="scientific">Streptomyces dangxiongensis</name>
    <dbReference type="NCBI Taxonomy" id="1442032"/>
    <lineage>
        <taxon>Bacteria</taxon>
        <taxon>Bacillati</taxon>
        <taxon>Actinomycetota</taxon>
        <taxon>Actinomycetes</taxon>
        <taxon>Kitasatosporales</taxon>
        <taxon>Streptomycetaceae</taxon>
        <taxon>Streptomyces</taxon>
    </lineage>
</organism>
<reference evidence="9 10" key="1">
    <citation type="submission" date="2018-10" db="EMBL/GenBank/DDBJ databases">
        <title>The genome of Streptomyces dangxiongensis Z022.</title>
        <authorList>
            <person name="Zhang B."/>
        </authorList>
    </citation>
    <scope>NUCLEOTIDE SEQUENCE [LARGE SCALE GENOMIC DNA]</scope>
    <source>
        <strain evidence="9 10">Z022</strain>
    </source>
</reference>
<evidence type="ECO:0000313" key="9">
    <source>
        <dbReference type="EMBL" id="AYN40525.1"/>
    </source>
</evidence>
<evidence type="ECO:0000259" key="8">
    <source>
        <dbReference type="Pfam" id="PF06271"/>
    </source>
</evidence>
<feature type="transmembrane region" description="Helical" evidence="7">
    <location>
        <begin position="85"/>
        <end position="104"/>
    </location>
</feature>
<evidence type="ECO:0000256" key="5">
    <source>
        <dbReference type="ARBA" id="ARBA00023136"/>
    </source>
</evidence>
<dbReference type="OrthoDB" id="9793824at2"/>
<dbReference type="InterPro" id="IPR051791">
    <property type="entry name" value="Pra-immunoreactive"/>
</dbReference>
<keyword evidence="5 7" id="KW-0472">Membrane</keyword>
<sequence length="201" mass="22044">MTTNPGESRGTGTKPGQQWSTRPRPASAAALAAPTAVAPRTACTACGHATGVEPCCQFCGQVLFLPRGIALSTAGLRFGGHLLEAALFVCTLGIGWLIWAFVVFQHGQTPAKQLLHMRVVHITRAGTARWGRMFFREFIAKGIIGVLAAYTLLIPYFWLLWDRNRQELWDKMATTLVVTDRADQLRPPSADRPAQADTRTR</sequence>
<evidence type="ECO:0000256" key="3">
    <source>
        <dbReference type="ARBA" id="ARBA00022692"/>
    </source>
</evidence>
<dbReference type="KEGG" id="sdd:D9753_18270"/>
<gene>
    <name evidence="9" type="ORF">D9753_18270</name>
</gene>
<dbReference type="AlphaFoldDB" id="A0A3G2JGN2"/>
<dbReference type="RefSeq" id="WP_121787978.1">
    <property type="nucleotide sequence ID" value="NZ_CP033073.1"/>
</dbReference>
<protein>
    <submittedName>
        <fullName evidence="9">RDD family protein</fullName>
    </submittedName>
</protein>
<keyword evidence="10" id="KW-1185">Reference proteome</keyword>
<dbReference type="EMBL" id="CP033073">
    <property type="protein sequence ID" value="AYN40525.1"/>
    <property type="molecule type" value="Genomic_DNA"/>
</dbReference>
<dbReference type="PANTHER" id="PTHR36115">
    <property type="entry name" value="PROLINE-RICH ANTIGEN HOMOLOG-RELATED"/>
    <property type="match status" value="1"/>
</dbReference>
<evidence type="ECO:0000256" key="2">
    <source>
        <dbReference type="ARBA" id="ARBA00022475"/>
    </source>
</evidence>
<dbReference type="Proteomes" id="UP000268329">
    <property type="component" value="Chromosome"/>
</dbReference>
<evidence type="ECO:0000256" key="6">
    <source>
        <dbReference type="SAM" id="MobiDB-lite"/>
    </source>
</evidence>
<evidence type="ECO:0000256" key="4">
    <source>
        <dbReference type="ARBA" id="ARBA00022989"/>
    </source>
</evidence>
<proteinExistence type="predicted"/>
<keyword evidence="3 7" id="KW-0812">Transmembrane</keyword>
<evidence type="ECO:0000313" key="10">
    <source>
        <dbReference type="Proteomes" id="UP000268329"/>
    </source>
</evidence>
<keyword evidence="2" id="KW-1003">Cell membrane</keyword>
<dbReference type="Pfam" id="PF06271">
    <property type="entry name" value="RDD"/>
    <property type="match status" value="1"/>
</dbReference>
<evidence type="ECO:0000256" key="1">
    <source>
        <dbReference type="ARBA" id="ARBA00004651"/>
    </source>
</evidence>
<dbReference type="InterPro" id="IPR010432">
    <property type="entry name" value="RDD"/>
</dbReference>